<reference evidence="1 2" key="1">
    <citation type="journal article" date="2024" name="Chem. Sci.">
        <title>Discovery of megapolipeptins by genome mining of a Burkholderiales bacteria collection.</title>
        <authorList>
            <person name="Paulo B.S."/>
            <person name="Recchia M.J.J."/>
            <person name="Lee S."/>
            <person name="Fergusson C.H."/>
            <person name="Romanowski S.B."/>
            <person name="Hernandez A."/>
            <person name="Krull N."/>
            <person name="Liu D.Y."/>
            <person name="Cavanagh H."/>
            <person name="Bos A."/>
            <person name="Gray C.A."/>
            <person name="Murphy B.T."/>
            <person name="Linington R.G."/>
            <person name="Eustaquio A.S."/>
        </authorList>
    </citation>
    <scope>NUCLEOTIDE SEQUENCE [LARGE SCALE GENOMIC DNA]</scope>
    <source>
        <strain evidence="1 2">RL18-126-BIB-B</strain>
    </source>
</reference>
<accession>A0ACC7N4K6</accession>
<evidence type="ECO:0000313" key="2">
    <source>
        <dbReference type="Proteomes" id="UP001629235"/>
    </source>
</evidence>
<name>A0ACC7N4K6_9BURK</name>
<organism evidence="1 2">
    <name type="scientific">Paraburkholderia rhynchosiae</name>
    <dbReference type="NCBI Taxonomy" id="487049"/>
    <lineage>
        <taxon>Bacteria</taxon>
        <taxon>Pseudomonadati</taxon>
        <taxon>Pseudomonadota</taxon>
        <taxon>Betaproteobacteria</taxon>
        <taxon>Burkholderiales</taxon>
        <taxon>Burkholderiaceae</taxon>
        <taxon>Paraburkholderia</taxon>
    </lineage>
</organism>
<protein>
    <submittedName>
        <fullName evidence="1">Uncharacterized protein</fullName>
    </submittedName>
</protein>
<keyword evidence="2" id="KW-1185">Reference proteome</keyword>
<dbReference type="Proteomes" id="UP001629235">
    <property type="component" value="Unassembled WGS sequence"/>
</dbReference>
<dbReference type="EMBL" id="JAQQDW010000001">
    <property type="protein sequence ID" value="MFM0101980.1"/>
    <property type="molecule type" value="Genomic_DNA"/>
</dbReference>
<proteinExistence type="predicted"/>
<evidence type="ECO:0000313" key="1">
    <source>
        <dbReference type="EMBL" id="MFM0101980.1"/>
    </source>
</evidence>
<sequence>MKPKFIMRGGVWHCVGGTVVATGADMPSAYQRWYQLRCIED</sequence>
<comment type="caution">
    <text evidence="1">The sequence shown here is derived from an EMBL/GenBank/DDBJ whole genome shotgun (WGS) entry which is preliminary data.</text>
</comment>
<gene>
    <name evidence="1" type="ORF">PQR01_00330</name>
</gene>